<organism evidence="2 3">
    <name type="scientific">Mikania micrantha</name>
    <name type="common">bitter vine</name>
    <dbReference type="NCBI Taxonomy" id="192012"/>
    <lineage>
        <taxon>Eukaryota</taxon>
        <taxon>Viridiplantae</taxon>
        <taxon>Streptophyta</taxon>
        <taxon>Embryophyta</taxon>
        <taxon>Tracheophyta</taxon>
        <taxon>Spermatophyta</taxon>
        <taxon>Magnoliopsida</taxon>
        <taxon>eudicotyledons</taxon>
        <taxon>Gunneridae</taxon>
        <taxon>Pentapetalae</taxon>
        <taxon>asterids</taxon>
        <taxon>campanulids</taxon>
        <taxon>Asterales</taxon>
        <taxon>Asteraceae</taxon>
        <taxon>Asteroideae</taxon>
        <taxon>Heliantheae alliance</taxon>
        <taxon>Eupatorieae</taxon>
        <taxon>Mikania</taxon>
    </lineage>
</organism>
<evidence type="ECO:0000313" key="2">
    <source>
        <dbReference type="EMBL" id="KAD4981828.1"/>
    </source>
</evidence>
<name>A0A5N6NME4_9ASTR</name>
<protein>
    <submittedName>
        <fullName evidence="2">Uncharacterized protein</fullName>
    </submittedName>
</protein>
<dbReference type="Proteomes" id="UP000326396">
    <property type="component" value="Linkage Group LG18"/>
</dbReference>
<dbReference type="EMBL" id="SZYD01000010">
    <property type="protein sequence ID" value="KAD4981828.1"/>
    <property type="molecule type" value="Genomic_DNA"/>
</dbReference>
<dbReference type="AlphaFoldDB" id="A0A5N6NME4"/>
<keyword evidence="3" id="KW-1185">Reference proteome</keyword>
<proteinExistence type="predicted"/>
<sequence>MNTAVKNRYKHLPKIWEDPIQKAKGGCLMLLTPLSFGMAMNLHQEMYFVLHSFLIYLMADDLLSTEKKESRCAGDDQSIQWISQMVRAMSRLVTTTTTGIFIIAANILAKWVSNILHKNVEIQRTKARLQKEIPRPQLNIKKFSPTTSIPLIIHKCFLLDVNNNMDDIVNQLDYISFDLPKNLDINFLVVGWMACAEKTVLLSFCPSLVHRLLLSKAQNVPFRIVQSLHKAVVIAQNEGQFAMAHVLRPKVYFFPRDAMMDGYGNKSFF</sequence>
<evidence type="ECO:0000256" key="1">
    <source>
        <dbReference type="SAM" id="Phobius"/>
    </source>
</evidence>
<keyword evidence="1" id="KW-0472">Membrane</keyword>
<keyword evidence="1" id="KW-0812">Transmembrane</keyword>
<comment type="caution">
    <text evidence="2">The sequence shown here is derived from an EMBL/GenBank/DDBJ whole genome shotgun (WGS) entry which is preliminary data.</text>
</comment>
<reference evidence="2 3" key="1">
    <citation type="submission" date="2019-05" db="EMBL/GenBank/DDBJ databases">
        <title>Mikania micrantha, genome provides insights into the molecular mechanism of rapid growth.</title>
        <authorList>
            <person name="Liu B."/>
        </authorList>
    </citation>
    <scope>NUCLEOTIDE SEQUENCE [LARGE SCALE GENOMIC DNA]</scope>
    <source>
        <strain evidence="2">NLD-2019</strain>
        <tissue evidence="2">Leaf</tissue>
    </source>
</reference>
<gene>
    <name evidence="2" type="ORF">E3N88_18499</name>
</gene>
<keyword evidence="1" id="KW-1133">Transmembrane helix</keyword>
<feature type="transmembrane region" description="Helical" evidence="1">
    <location>
        <begin position="92"/>
        <end position="112"/>
    </location>
</feature>
<accession>A0A5N6NME4</accession>
<evidence type="ECO:0000313" key="3">
    <source>
        <dbReference type="Proteomes" id="UP000326396"/>
    </source>
</evidence>